<name>A0A8F6TYZ0_9RHOB</name>
<dbReference type="KEGG" id="gce:KYE46_08740"/>
<gene>
    <name evidence="2" type="ORF">KYE46_08740</name>
</gene>
<evidence type="ECO:0000256" key="1">
    <source>
        <dbReference type="SAM" id="Phobius"/>
    </source>
</evidence>
<sequence>MAVTVTLLAVLQVGPSLYIIVSRGLIGHMDWPGYTAYQLGSLIVPLLLGSIGLLLRRHRGLGYLIASLLAFGLLSLGSLAQL</sequence>
<evidence type="ECO:0000313" key="2">
    <source>
        <dbReference type="EMBL" id="QXT41280.1"/>
    </source>
</evidence>
<dbReference type="EMBL" id="CP079194">
    <property type="protein sequence ID" value="QXT41280.1"/>
    <property type="molecule type" value="Genomic_DNA"/>
</dbReference>
<feature type="transmembrane region" description="Helical" evidence="1">
    <location>
        <begin position="34"/>
        <end position="54"/>
    </location>
</feature>
<keyword evidence="1" id="KW-1133">Transmembrane helix</keyword>
<evidence type="ECO:0000313" key="3">
    <source>
        <dbReference type="Proteomes" id="UP000825009"/>
    </source>
</evidence>
<accession>A0A8F6TYZ0</accession>
<reference evidence="2 3" key="1">
    <citation type="submission" date="2021-07" db="EMBL/GenBank/DDBJ databases">
        <title>A novel Jannaschia species isolated from marine dinoflagellate Ceratoperidinium margalefii.</title>
        <authorList>
            <person name="Jiang Y."/>
            <person name="Li Z."/>
        </authorList>
    </citation>
    <scope>NUCLEOTIDE SEQUENCE [LARGE SCALE GENOMIC DNA]</scope>
    <source>
        <strain evidence="2 3">J12C1-MA-4</strain>
    </source>
</reference>
<feature type="transmembrane region" description="Helical" evidence="1">
    <location>
        <begin position="61"/>
        <end position="80"/>
    </location>
</feature>
<keyword evidence="3" id="KW-1185">Reference proteome</keyword>
<keyword evidence="1" id="KW-0472">Membrane</keyword>
<proteinExistence type="predicted"/>
<keyword evidence="1" id="KW-0812">Transmembrane</keyword>
<dbReference type="RefSeq" id="WP_219004937.1">
    <property type="nucleotide sequence ID" value="NZ_CP079194.1"/>
</dbReference>
<dbReference type="AlphaFoldDB" id="A0A8F6TYZ0"/>
<protein>
    <submittedName>
        <fullName evidence="2">Uncharacterized protein</fullName>
    </submittedName>
</protein>
<dbReference type="Proteomes" id="UP000825009">
    <property type="component" value="Chromosome"/>
</dbReference>
<organism evidence="2 3">
    <name type="scientific">Gymnodinialimonas ceratoperidinii</name>
    <dbReference type="NCBI Taxonomy" id="2856823"/>
    <lineage>
        <taxon>Bacteria</taxon>
        <taxon>Pseudomonadati</taxon>
        <taxon>Pseudomonadota</taxon>
        <taxon>Alphaproteobacteria</taxon>
        <taxon>Rhodobacterales</taxon>
        <taxon>Paracoccaceae</taxon>
        <taxon>Gymnodinialimonas</taxon>
    </lineage>
</organism>